<gene>
    <name evidence="1" type="ORF">L9F63_000735</name>
</gene>
<reference evidence="1" key="1">
    <citation type="journal article" date="2023" name="IScience">
        <title>Live-bearing cockroach genome reveals convergent evolutionary mechanisms linked to viviparity in insects and beyond.</title>
        <authorList>
            <person name="Fouks B."/>
            <person name="Harrison M.C."/>
            <person name="Mikhailova A.A."/>
            <person name="Marchal E."/>
            <person name="English S."/>
            <person name="Carruthers M."/>
            <person name="Jennings E.C."/>
            <person name="Chiamaka E.L."/>
            <person name="Frigard R.A."/>
            <person name="Pippel M."/>
            <person name="Attardo G.M."/>
            <person name="Benoit J.B."/>
            <person name="Bornberg-Bauer E."/>
            <person name="Tobe S.S."/>
        </authorList>
    </citation>
    <scope>NUCLEOTIDE SEQUENCE</scope>
    <source>
        <strain evidence="1">Stay&amp;Tobe</strain>
    </source>
</reference>
<accession>A0AAD8AL11</accession>
<comment type="caution">
    <text evidence="1">The sequence shown here is derived from an EMBL/GenBank/DDBJ whole genome shotgun (WGS) entry which is preliminary data.</text>
</comment>
<protein>
    <submittedName>
        <fullName evidence="1">Uncharacterized protein</fullName>
    </submittedName>
</protein>
<dbReference type="EMBL" id="JASPKZ010000035">
    <property type="protein sequence ID" value="KAJ9601100.1"/>
    <property type="molecule type" value="Genomic_DNA"/>
</dbReference>
<organism evidence="1 2">
    <name type="scientific">Diploptera punctata</name>
    <name type="common">Pacific beetle cockroach</name>
    <dbReference type="NCBI Taxonomy" id="6984"/>
    <lineage>
        <taxon>Eukaryota</taxon>
        <taxon>Metazoa</taxon>
        <taxon>Ecdysozoa</taxon>
        <taxon>Arthropoda</taxon>
        <taxon>Hexapoda</taxon>
        <taxon>Insecta</taxon>
        <taxon>Pterygota</taxon>
        <taxon>Neoptera</taxon>
        <taxon>Polyneoptera</taxon>
        <taxon>Dictyoptera</taxon>
        <taxon>Blattodea</taxon>
        <taxon>Blaberoidea</taxon>
        <taxon>Blaberidae</taxon>
        <taxon>Diplopterinae</taxon>
        <taxon>Diploptera</taxon>
    </lineage>
</organism>
<dbReference type="Proteomes" id="UP001233999">
    <property type="component" value="Unassembled WGS sequence"/>
</dbReference>
<name>A0AAD8AL11_DIPPU</name>
<evidence type="ECO:0000313" key="2">
    <source>
        <dbReference type="Proteomes" id="UP001233999"/>
    </source>
</evidence>
<keyword evidence="2" id="KW-1185">Reference proteome</keyword>
<sequence length="77" mass="8739">SNQSTDAVVIFGELYRILMCHTLKSSRLLQYDMSKQETTFVLYGTLLRRIGAATERRPGRKAVWTASKSCQLDGKKN</sequence>
<feature type="non-terminal residue" evidence="1">
    <location>
        <position position="1"/>
    </location>
</feature>
<dbReference type="AlphaFoldDB" id="A0AAD8AL11"/>
<proteinExistence type="predicted"/>
<reference evidence="1" key="2">
    <citation type="submission" date="2023-05" db="EMBL/GenBank/DDBJ databases">
        <authorList>
            <person name="Fouks B."/>
        </authorList>
    </citation>
    <scope>NUCLEOTIDE SEQUENCE</scope>
    <source>
        <strain evidence="1">Stay&amp;Tobe</strain>
        <tissue evidence="1">Testes</tissue>
    </source>
</reference>
<evidence type="ECO:0000313" key="1">
    <source>
        <dbReference type="EMBL" id="KAJ9601100.1"/>
    </source>
</evidence>
<feature type="non-terminal residue" evidence="1">
    <location>
        <position position="77"/>
    </location>
</feature>